<feature type="non-terminal residue" evidence="2">
    <location>
        <position position="184"/>
    </location>
</feature>
<dbReference type="EMBL" id="DWVP01000020">
    <property type="protein sequence ID" value="HJC85520.1"/>
    <property type="molecule type" value="Genomic_DNA"/>
</dbReference>
<reference evidence="2" key="2">
    <citation type="submission" date="2021-04" db="EMBL/GenBank/DDBJ databases">
        <authorList>
            <person name="Gilroy R."/>
        </authorList>
    </citation>
    <scope>NUCLEOTIDE SEQUENCE</scope>
    <source>
        <strain evidence="2">ChiHjej13B12-4958</strain>
    </source>
</reference>
<evidence type="ECO:0000313" key="2">
    <source>
        <dbReference type="EMBL" id="HJC85520.1"/>
    </source>
</evidence>
<dbReference type="AlphaFoldDB" id="A0A9D2QDC6"/>
<evidence type="ECO:0000313" key="3">
    <source>
        <dbReference type="Proteomes" id="UP000823858"/>
    </source>
</evidence>
<dbReference type="Gene3D" id="1.10.10.60">
    <property type="entry name" value="Homeodomain-like"/>
    <property type="match status" value="1"/>
</dbReference>
<gene>
    <name evidence="2" type="ORF">H9751_08250</name>
</gene>
<feature type="domain" description="HTH cro/C1-type" evidence="1">
    <location>
        <begin position="75"/>
        <end position="96"/>
    </location>
</feature>
<dbReference type="Pfam" id="PF13412">
    <property type="entry name" value="HTH_24"/>
    <property type="match status" value="1"/>
</dbReference>
<dbReference type="Proteomes" id="UP000823858">
    <property type="component" value="Unassembled WGS sequence"/>
</dbReference>
<comment type="caution">
    <text evidence="2">The sequence shown here is derived from an EMBL/GenBank/DDBJ whole genome shotgun (WGS) entry which is preliminary data.</text>
</comment>
<accession>A0A9D2QDC6</accession>
<protein>
    <submittedName>
        <fullName evidence="2">Helix-turn-helix domain-containing protein</fullName>
    </submittedName>
</protein>
<dbReference type="InterPro" id="IPR001387">
    <property type="entry name" value="Cro/C1-type_HTH"/>
</dbReference>
<sequence>MTDIATTTARDRAERIRAKAADLLQEITEAFENRDHITLGYRTWGEYCRAEFDGRIALPRVKGDRVELCAALVDAGLSQRAVAEATGLSRNTVSKYVAPPAQIEPPAKFTIPTTIEGVRELSDKIRAIDVQLYEKLIQLYEGRAWEALGYATWDEMVQDKWPKLNFTIPFEQRRSSVESMSSRR</sequence>
<evidence type="ECO:0000259" key="1">
    <source>
        <dbReference type="PROSITE" id="PS50943"/>
    </source>
</evidence>
<dbReference type="CDD" id="cd00093">
    <property type="entry name" value="HTH_XRE"/>
    <property type="match status" value="1"/>
</dbReference>
<reference evidence="2" key="1">
    <citation type="journal article" date="2021" name="PeerJ">
        <title>Extensive microbial diversity within the chicken gut microbiome revealed by metagenomics and culture.</title>
        <authorList>
            <person name="Gilroy R."/>
            <person name="Ravi A."/>
            <person name="Getino M."/>
            <person name="Pursley I."/>
            <person name="Horton D.L."/>
            <person name="Alikhan N.F."/>
            <person name="Baker D."/>
            <person name="Gharbi K."/>
            <person name="Hall N."/>
            <person name="Watson M."/>
            <person name="Adriaenssens E.M."/>
            <person name="Foster-Nyarko E."/>
            <person name="Jarju S."/>
            <person name="Secka A."/>
            <person name="Antonio M."/>
            <person name="Oren A."/>
            <person name="Chaudhuri R.R."/>
            <person name="La Ragione R."/>
            <person name="Hildebrand F."/>
            <person name="Pallen M.J."/>
        </authorList>
    </citation>
    <scope>NUCLEOTIDE SEQUENCE</scope>
    <source>
        <strain evidence="2">ChiHjej13B12-4958</strain>
    </source>
</reference>
<proteinExistence type="predicted"/>
<dbReference type="PROSITE" id="PS50943">
    <property type="entry name" value="HTH_CROC1"/>
    <property type="match status" value="1"/>
</dbReference>
<name>A0A9D2QDC6_9CORY</name>
<organism evidence="2 3">
    <name type="scientific">Candidatus Corynebacterium faecigallinarum</name>
    <dbReference type="NCBI Taxonomy" id="2838528"/>
    <lineage>
        <taxon>Bacteria</taxon>
        <taxon>Bacillati</taxon>
        <taxon>Actinomycetota</taxon>
        <taxon>Actinomycetes</taxon>
        <taxon>Mycobacteriales</taxon>
        <taxon>Corynebacteriaceae</taxon>
        <taxon>Corynebacterium</taxon>
    </lineage>
</organism>